<feature type="region of interest" description="Disordered" evidence="5">
    <location>
        <begin position="1257"/>
        <end position="1371"/>
    </location>
</feature>
<feature type="compositionally biased region" description="Basic and acidic residues" evidence="5">
    <location>
        <begin position="1550"/>
        <end position="1560"/>
    </location>
</feature>
<dbReference type="PANTHER" id="PTHR21597">
    <property type="entry name" value="THO2 PROTEIN"/>
    <property type="match status" value="1"/>
</dbReference>
<organism evidence="9 10">
    <name type="scientific">Symbiochloris irregularis</name>
    <dbReference type="NCBI Taxonomy" id="706552"/>
    <lineage>
        <taxon>Eukaryota</taxon>
        <taxon>Viridiplantae</taxon>
        <taxon>Chlorophyta</taxon>
        <taxon>core chlorophytes</taxon>
        <taxon>Trebouxiophyceae</taxon>
        <taxon>Trebouxiales</taxon>
        <taxon>Trebouxiaceae</taxon>
        <taxon>Symbiochloris</taxon>
    </lineage>
</organism>
<evidence type="ECO:0000256" key="3">
    <source>
        <dbReference type="ARBA" id="ARBA00019596"/>
    </source>
</evidence>
<evidence type="ECO:0000256" key="5">
    <source>
        <dbReference type="SAM" id="MobiDB-lite"/>
    </source>
</evidence>
<comment type="caution">
    <text evidence="9">The sequence shown here is derived from an EMBL/GenBank/DDBJ whole genome shotgun (WGS) entry which is preliminary data.</text>
</comment>
<evidence type="ECO:0000256" key="2">
    <source>
        <dbReference type="ARBA" id="ARBA00007857"/>
    </source>
</evidence>
<evidence type="ECO:0000313" key="9">
    <source>
        <dbReference type="EMBL" id="KAK9814990.1"/>
    </source>
</evidence>
<evidence type="ECO:0000256" key="4">
    <source>
        <dbReference type="ARBA" id="ARBA00023242"/>
    </source>
</evidence>
<feature type="domain" description="THO complex subunitTHOC2 C-terminal" evidence="6">
    <location>
        <begin position="999"/>
        <end position="1238"/>
    </location>
</feature>
<feature type="compositionally biased region" description="Low complexity" evidence="5">
    <location>
        <begin position="1259"/>
        <end position="1272"/>
    </location>
</feature>
<dbReference type="InterPro" id="IPR021418">
    <property type="entry name" value="THO_THOC2_C"/>
</dbReference>
<evidence type="ECO:0000313" key="10">
    <source>
        <dbReference type="Proteomes" id="UP001465755"/>
    </source>
</evidence>
<feature type="compositionally biased region" description="Basic and acidic residues" evidence="5">
    <location>
        <begin position="1584"/>
        <end position="1594"/>
    </location>
</feature>
<dbReference type="GO" id="GO:0006406">
    <property type="term" value="P:mRNA export from nucleus"/>
    <property type="evidence" value="ECO:0007669"/>
    <property type="project" value="InterPro"/>
</dbReference>
<feature type="region of interest" description="Disordered" evidence="5">
    <location>
        <begin position="1384"/>
        <end position="1606"/>
    </location>
</feature>
<gene>
    <name evidence="9" type="ORF">WJX73_004070</name>
</gene>
<dbReference type="EMBL" id="JALJOQ010000001">
    <property type="protein sequence ID" value="KAK9814990.1"/>
    <property type="molecule type" value="Genomic_DNA"/>
</dbReference>
<accession>A0AAW1PZC4</accession>
<dbReference type="InterPro" id="IPR040007">
    <property type="entry name" value="Tho2"/>
</dbReference>
<dbReference type="GO" id="GO:0000445">
    <property type="term" value="C:THO complex part of transcription export complex"/>
    <property type="evidence" value="ECO:0007669"/>
    <property type="project" value="TreeGrafter"/>
</dbReference>
<dbReference type="InterPro" id="IPR032302">
    <property type="entry name" value="THOC2_N"/>
</dbReference>
<dbReference type="Pfam" id="PF11732">
    <property type="entry name" value="Thoc2"/>
    <property type="match status" value="1"/>
</dbReference>
<proteinExistence type="inferred from homology"/>
<keyword evidence="4" id="KW-0539">Nucleus</keyword>
<protein>
    <recommendedName>
        <fullName evidence="3">THO complex subunit 2</fullName>
    </recommendedName>
</protein>
<feature type="domain" description="THO complex subunit 2 N-terminal" evidence="8">
    <location>
        <begin position="92"/>
        <end position="208"/>
    </location>
</feature>
<sequence length="1606" mass="174491">MAQAVTAKLLSDLNSGKVVASDVGATITGIDSGNREEYLVQLALAVANGSLEPGKFPVAVKAAGLSDCPPFTLAFVLWVASLHVDKTSESEQRGRLGDLTKALLLEHMVARDYLQEIMESDFLQDAGIATVGGKFDRIACTKMRTKIFYSQSKYNLMREDSEGYAKLAVMLARFGRKLIGAVHAVAEVKQLIGIFSLDPNRVCDLVYDAYECFPGQDGFLQVLQLFGPAAMLHILGHKFQLVHKNDTLTPVSLCRVAASVIKAEMVPMEGLLGHLAPTAAEAKTTYDSAIQDLRAAMAGIGATKLGQDNNKGSLADAAMRENWKAEHLQLDVSQIDAEFAARYGGRDQKLRLVEGLIIVGDWERALVLMKILQPIIHTGYAVACFATALCTLAQQHLQPTLAGITPDGGRHTPLHKPPVQHTEPEIGQECHEMLQLLGLQVYHNVQLVVDLTRVVRWQLSYHIARLNSSSPGVATLADQGVARAINLINRCLLPAVALLPDNPSVGQEVWQVVQLLQFNKRCEIYAAQAAQQKNLLLSSAGKLATVALRRVFARLHVDDDKRQRGTTMRPYARVISKIALSSSHILAEHIINRIEDAPNLIAAVLDATKALPPMAYDMLTWAILARLSQSVRSKVKSDGTSIADWLQNLAAFAGQAAGQTAGHKIAGEGGLDIPAICQYFVSELKEDLKGEASYDMLVLKELISSMTGVTPAEDVTEVEALAGGAELQQWLLHPQGKGRSKVIKNGIAMLLKALQQGPPPAHTLVPLLILLSQQMSIIAARHGSNQLKFIADQFDKCQQILYQYIKFLSTVMTPERYAAVLPPLREMAQDYGLPPEVVFAIYRPLLVGMHPPLQAVAEDGEIEGAAAGGEGPEAQVAQHHGLAWDQVVEVVKGMVDPATWRSIHPSFYITFWTYTYPDIHYPEALYDSTMASLKTSIPAAEADLDTLKADHQRQQAQKAQADRYAALNPGYGYGYGSPMYGPAAPPAEGRIVTAGDVHSMERKIERMKEVYKRLPEESKRRKRAVADVAAGLRRDCETWAPATNSSGRSNVSACILETCVMPRVFFSPEDAMMCAAFILQAFALQSFGTSFLFYIKRIISGLGVVLTCSDREAQNYGIFLRELFVMMNRWQMSETRFNEECQASAAHPNHPAGEDAVSYQQWQGIAYRFQHDICRQFIENLASKEWVHLNNTLAVLKKVLKVFPMLDTVAARLKRAALKILQTDERADLKTAANAYSCALEGEMKRPDRMLTHQQFGGAPPATKSTPASPVPVKEAKDRTAQGSGKLTLANGGTNHVAKAPVPDRATPEPGQVDVVEPGHAAEDAKSEGRAGRSALKADAREFVPGKSTRPASDVKNTIRPPAAKRLKLDDEGAAKSLIAAAVREAAASAAPEHATGSKDRRSSDPGSSRRTASVAAAAQAQTPPAQPSLTPEELRAQLLRQSQQKADPPDQRLSPPRKRTSDPGTDQIARPASPVRTRSPGQNATASDRWVADGPSHDLNQGAIAGPSSSKGLEFDQPARAKEGSESSGGAGDAGKKGKKDKRKKSSKDKKDKKASKEEKHKHKDKDKDKDGVRKHRRHKSSKRESKGGEDARSPSGESPDPVAA</sequence>
<evidence type="ECO:0000259" key="6">
    <source>
        <dbReference type="Pfam" id="PF11262"/>
    </source>
</evidence>
<feature type="compositionally biased region" description="Low complexity" evidence="5">
    <location>
        <begin position="1384"/>
        <end position="1395"/>
    </location>
</feature>
<evidence type="ECO:0000256" key="1">
    <source>
        <dbReference type="ARBA" id="ARBA00004123"/>
    </source>
</evidence>
<feature type="compositionally biased region" description="Basic and acidic residues" evidence="5">
    <location>
        <begin position="1320"/>
        <end position="1344"/>
    </location>
</feature>
<dbReference type="Pfam" id="PF16134">
    <property type="entry name" value="THOC2_N"/>
    <property type="match status" value="2"/>
</dbReference>
<feature type="compositionally biased region" description="Basic and acidic residues" evidence="5">
    <location>
        <begin position="1514"/>
        <end position="1526"/>
    </location>
</feature>
<dbReference type="GO" id="GO:0006397">
    <property type="term" value="P:mRNA processing"/>
    <property type="evidence" value="ECO:0007669"/>
    <property type="project" value="InterPro"/>
</dbReference>
<comment type="similarity">
    <text evidence="2">Belongs to the THOC2 family.</text>
</comment>
<evidence type="ECO:0000259" key="7">
    <source>
        <dbReference type="Pfam" id="PF11732"/>
    </source>
</evidence>
<dbReference type="GO" id="GO:0003729">
    <property type="term" value="F:mRNA binding"/>
    <property type="evidence" value="ECO:0007669"/>
    <property type="project" value="TreeGrafter"/>
</dbReference>
<dbReference type="InterPro" id="IPR021726">
    <property type="entry name" value="THO_THOC2_N"/>
</dbReference>
<name>A0AAW1PZC4_9CHLO</name>
<dbReference type="Pfam" id="PF11262">
    <property type="entry name" value="Tho2"/>
    <property type="match status" value="2"/>
</dbReference>
<dbReference type="Proteomes" id="UP001465755">
    <property type="component" value="Unassembled WGS sequence"/>
</dbReference>
<feature type="domain" description="THO complex subunitTHOC2 C-terminal" evidence="6">
    <location>
        <begin position="900"/>
        <end position="961"/>
    </location>
</feature>
<feature type="domain" description="THO complex subunitTHOC2 N-terminal" evidence="7">
    <location>
        <begin position="575"/>
        <end position="650"/>
    </location>
</feature>
<dbReference type="PANTHER" id="PTHR21597:SF0">
    <property type="entry name" value="THO COMPLEX SUBUNIT 2"/>
    <property type="match status" value="1"/>
</dbReference>
<comment type="subcellular location">
    <subcellularLocation>
        <location evidence="1">Nucleus</location>
    </subcellularLocation>
</comment>
<feature type="domain" description="THO complex subunit 2 N-terminal" evidence="8">
    <location>
        <begin position="418"/>
        <end position="555"/>
    </location>
</feature>
<evidence type="ECO:0000259" key="8">
    <source>
        <dbReference type="Pfam" id="PF16134"/>
    </source>
</evidence>
<feature type="compositionally biased region" description="Basic residues" evidence="5">
    <location>
        <begin position="1574"/>
        <end position="1583"/>
    </location>
</feature>
<feature type="compositionally biased region" description="Low complexity" evidence="5">
    <location>
        <begin position="1405"/>
        <end position="1432"/>
    </location>
</feature>
<reference evidence="9 10" key="1">
    <citation type="journal article" date="2024" name="Nat. Commun.">
        <title>Phylogenomics reveals the evolutionary origins of lichenization in chlorophyte algae.</title>
        <authorList>
            <person name="Puginier C."/>
            <person name="Libourel C."/>
            <person name="Otte J."/>
            <person name="Skaloud P."/>
            <person name="Haon M."/>
            <person name="Grisel S."/>
            <person name="Petersen M."/>
            <person name="Berrin J.G."/>
            <person name="Delaux P.M."/>
            <person name="Dal Grande F."/>
            <person name="Keller J."/>
        </authorList>
    </citation>
    <scope>NUCLEOTIDE SEQUENCE [LARGE SCALE GENOMIC DNA]</scope>
    <source>
        <strain evidence="9 10">SAG 2036</strain>
    </source>
</reference>
<keyword evidence="10" id="KW-1185">Reference proteome</keyword>
<feature type="compositionally biased region" description="Basic residues" evidence="5">
    <location>
        <begin position="1538"/>
        <end position="1549"/>
    </location>
</feature>